<dbReference type="RefSeq" id="WP_149767511.1">
    <property type="nucleotide sequence ID" value="NZ_VDFQ02000001.1"/>
</dbReference>
<gene>
    <name evidence="3" type="ORF">FE697_001225</name>
</gene>
<evidence type="ECO:0000313" key="4">
    <source>
        <dbReference type="Proteomes" id="UP000307768"/>
    </source>
</evidence>
<dbReference type="PANTHER" id="PTHR33428:SF14">
    <property type="entry name" value="CARBOXYLESTERASE TYPE B DOMAIN-CONTAINING PROTEIN"/>
    <property type="match status" value="1"/>
</dbReference>
<organism evidence="3 4">
    <name type="scientific">Mumia zhuanghuii</name>
    <dbReference type="NCBI Taxonomy" id="2585211"/>
    <lineage>
        <taxon>Bacteria</taxon>
        <taxon>Bacillati</taxon>
        <taxon>Actinomycetota</taxon>
        <taxon>Actinomycetes</taxon>
        <taxon>Propionibacteriales</taxon>
        <taxon>Nocardioidaceae</taxon>
        <taxon>Mumia</taxon>
    </lineage>
</organism>
<accession>A0A5Q6S2Z8</accession>
<proteinExistence type="predicted"/>
<comment type="caution">
    <text evidence="3">The sequence shown here is derived from an EMBL/GenBank/DDBJ whole genome shotgun (WGS) entry which is preliminary data.</text>
</comment>
<evidence type="ECO:0000313" key="3">
    <source>
        <dbReference type="EMBL" id="KAA1424579.1"/>
    </source>
</evidence>
<feature type="domain" description="PET hydrolase/cutinase-like" evidence="2">
    <location>
        <begin position="27"/>
        <end position="160"/>
    </location>
</feature>
<feature type="chain" id="PRO_5039144174" description="PET hydrolase/cutinase-like domain-containing protein" evidence="1">
    <location>
        <begin position="26"/>
        <end position="310"/>
    </location>
</feature>
<dbReference type="Proteomes" id="UP000307768">
    <property type="component" value="Unassembled WGS sequence"/>
</dbReference>
<dbReference type="PANTHER" id="PTHR33428">
    <property type="entry name" value="CHLOROPHYLLASE-2, CHLOROPLASTIC"/>
    <property type="match status" value="1"/>
</dbReference>
<dbReference type="SUPFAM" id="SSF53474">
    <property type="entry name" value="alpha/beta-Hydrolases"/>
    <property type="match status" value="1"/>
</dbReference>
<dbReference type="AlphaFoldDB" id="A0A5Q6S2Z8"/>
<protein>
    <recommendedName>
        <fullName evidence="2">PET hydrolase/cutinase-like domain-containing protein</fullName>
    </recommendedName>
</protein>
<name>A0A5Q6S2Z8_9ACTN</name>
<reference evidence="3 4" key="1">
    <citation type="submission" date="2019-09" db="EMBL/GenBank/DDBJ databases">
        <title>Mumia zhuanghuii sp. nov. isolated from the intestinal contents of plateau pika (Ochotona curzoniae) in the Qinghai-Tibet plateau of China.</title>
        <authorList>
            <person name="Tian Z."/>
        </authorList>
    </citation>
    <scope>NUCLEOTIDE SEQUENCE [LARGE SCALE GENOMIC DNA]</scope>
    <source>
        <strain evidence="4">350</strain>
    </source>
</reference>
<dbReference type="OrthoDB" id="9814760at2"/>
<dbReference type="Gene3D" id="3.40.50.1820">
    <property type="entry name" value="alpha/beta hydrolase"/>
    <property type="match status" value="1"/>
</dbReference>
<dbReference type="EMBL" id="VDFQ02000001">
    <property type="protein sequence ID" value="KAA1424579.1"/>
    <property type="molecule type" value="Genomic_DNA"/>
</dbReference>
<dbReference type="InterPro" id="IPR041127">
    <property type="entry name" value="PET_hydrolase/cutinase-like"/>
</dbReference>
<evidence type="ECO:0000259" key="2">
    <source>
        <dbReference type="Pfam" id="PF12740"/>
    </source>
</evidence>
<sequence length="310" mass="31863">MRLRRTAHLALAAALTAAASGAVLAGTNATANAATGVAHYSTQVTNDGADVYYPAGATGELPVALLMQGAKVHRMYYAEYAKAVASYGFVVVVPNHKRLVFFDQNYYPSQKMPAEALEWMDDENARTSSPLAGKIDTDTLVLLGHSFGGAAALGVAEESCGIPFCTTLGYSLPGEVKAASLFGTNNKSPLFGNTASMDNQIPVQLVQGAADGMALPADAEASYAALENGPKQIVRVAGVNHYGITNVQSPSGAEAETSAQAVSQAASIDTTARWAAQFLKAQLGDAAAADYVYSSGDAADAGVTVSTTIG</sequence>
<dbReference type="Pfam" id="PF12740">
    <property type="entry name" value="PETase"/>
    <property type="match status" value="1"/>
</dbReference>
<evidence type="ECO:0000256" key="1">
    <source>
        <dbReference type="SAM" id="SignalP"/>
    </source>
</evidence>
<keyword evidence="1" id="KW-0732">Signal</keyword>
<feature type="signal peptide" evidence="1">
    <location>
        <begin position="1"/>
        <end position="25"/>
    </location>
</feature>
<dbReference type="InterPro" id="IPR029058">
    <property type="entry name" value="AB_hydrolase_fold"/>
</dbReference>